<dbReference type="AlphaFoldDB" id="A0A098G8H4"/>
<dbReference type="InterPro" id="IPR011009">
    <property type="entry name" value="Kinase-like_dom_sf"/>
</dbReference>
<dbReference type="EMBL" id="LN614827">
    <property type="protein sequence ID" value="CEG58279.1"/>
    <property type="molecule type" value="Genomic_DNA"/>
</dbReference>
<name>A0A098G8H4_9GAMM</name>
<accession>A0A098G8H4</accession>
<dbReference type="SUPFAM" id="SSF56112">
    <property type="entry name" value="Protein kinase-like (PK-like)"/>
    <property type="match status" value="1"/>
</dbReference>
<dbReference type="Gene3D" id="1.20.58.840">
    <property type="match status" value="1"/>
</dbReference>
<evidence type="ECO:0000313" key="2">
    <source>
        <dbReference type="Proteomes" id="UP000032430"/>
    </source>
</evidence>
<evidence type="ECO:0008006" key="3">
    <source>
        <dbReference type="Google" id="ProtNLM"/>
    </source>
</evidence>
<dbReference type="HOGENOM" id="CLU_2093783_0_0_6"/>
<sequence>MPFVITHGDAHHYNVLQTPYEVWLVDWDGLKIAPIERDLWHYQEVPLVDEYCKLNPHYKINHNLCEFYKLQRFFEDSRYYLEQVLLGKNSTQEQSEQDKKCFVTHWGWSVCLTHLQ</sequence>
<reference evidence="2" key="1">
    <citation type="submission" date="2014-09" db="EMBL/GenBank/DDBJ databases">
        <authorList>
            <person name="Gomez-Valero L."/>
        </authorList>
    </citation>
    <scope>NUCLEOTIDE SEQUENCE [LARGE SCALE GENOMIC DNA]</scope>
    <source>
        <strain evidence="2">ATCC700992</strain>
    </source>
</reference>
<evidence type="ECO:0000313" key="1">
    <source>
        <dbReference type="EMBL" id="CEG58279.1"/>
    </source>
</evidence>
<dbReference type="RefSeq" id="WP_052673968.1">
    <property type="nucleotide sequence ID" value="NZ_LN614827.1"/>
</dbReference>
<dbReference type="Gene3D" id="1.10.510.10">
    <property type="entry name" value="Transferase(Phosphotransferase) domain 1"/>
    <property type="match status" value="1"/>
</dbReference>
<dbReference type="Proteomes" id="UP000032430">
    <property type="component" value="Chromosome I"/>
</dbReference>
<proteinExistence type="predicted"/>
<dbReference type="STRING" id="1212491.LFA_2925"/>
<gene>
    <name evidence="1" type="ORF">LFA_2925</name>
</gene>
<protein>
    <recommendedName>
        <fullName evidence="3">Aminoglycoside phosphotransferase domain-containing protein</fullName>
    </recommendedName>
</protein>
<keyword evidence="2" id="KW-1185">Reference proteome</keyword>
<organism evidence="1 2">
    <name type="scientific">Legionella fallonii LLAP-10</name>
    <dbReference type="NCBI Taxonomy" id="1212491"/>
    <lineage>
        <taxon>Bacteria</taxon>
        <taxon>Pseudomonadati</taxon>
        <taxon>Pseudomonadota</taxon>
        <taxon>Gammaproteobacteria</taxon>
        <taxon>Legionellales</taxon>
        <taxon>Legionellaceae</taxon>
        <taxon>Legionella</taxon>
    </lineage>
</organism>
<dbReference type="KEGG" id="lfa:LFA_2925"/>